<dbReference type="AlphaFoldDB" id="R4K719"/>
<dbReference type="Proteomes" id="UP000013523">
    <property type="component" value="Chromosome"/>
</dbReference>
<name>R4K719_CLOPA</name>
<sequence>MLLYDTNLSLALKSEIGQYEVKDFVLFQAKNGSSKFENVYIKYTKNKEIRFKVKCPLCNKYHYYTYSLDIFFKREMLIGGCELLGEQIFFIGKTKKVYERINKYMDIRNKVYAML</sequence>
<dbReference type="HOGENOM" id="CLU_2116779_0_0_9"/>
<gene>
    <name evidence="1" type="ORF">Clopa_0375</name>
</gene>
<dbReference type="STRING" id="86416.Clopa_0375"/>
<reference evidence="1 2" key="1">
    <citation type="submission" date="2012-01" db="EMBL/GenBank/DDBJ databases">
        <title>Complete sequence of chromosome of Clostridium pasteurianum BC1.</title>
        <authorList>
            <consortium name="US DOE Joint Genome Institute"/>
            <person name="Lucas S."/>
            <person name="Han J."/>
            <person name="Lapidus A."/>
            <person name="Cheng J.-F."/>
            <person name="Goodwin L."/>
            <person name="Pitluck S."/>
            <person name="Peters L."/>
            <person name="Mikhailova N."/>
            <person name="Teshima H."/>
            <person name="Detter J.C."/>
            <person name="Han C."/>
            <person name="Tapia R."/>
            <person name="Land M."/>
            <person name="Hauser L."/>
            <person name="Kyrpides N."/>
            <person name="Ivanova N."/>
            <person name="Pagani I."/>
            <person name="Dunn J."/>
            <person name="Taghavi S."/>
            <person name="Francis A."/>
            <person name="van der Lelie D."/>
            <person name="Woyke T."/>
        </authorList>
    </citation>
    <scope>NUCLEOTIDE SEQUENCE [LARGE SCALE GENOMIC DNA]</scope>
    <source>
        <strain evidence="1 2">BC1</strain>
    </source>
</reference>
<dbReference type="EMBL" id="CP003261">
    <property type="protein sequence ID" value="AGK95435.1"/>
    <property type="molecule type" value="Genomic_DNA"/>
</dbReference>
<accession>R4K719</accession>
<dbReference type="eggNOG" id="ENOG5033P7Y">
    <property type="taxonomic scope" value="Bacteria"/>
</dbReference>
<keyword evidence="2" id="KW-1185">Reference proteome</keyword>
<organism evidence="1 2">
    <name type="scientific">Clostridium pasteurianum BC1</name>
    <dbReference type="NCBI Taxonomy" id="86416"/>
    <lineage>
        <taxon>Bacteria</taxon>
        <taxon>Bacillati</taxon>
        <taxon>Bacillota</taxon>
        <taxon>Clostridia</taxon>
        <taxon>Eubacteriales</taxon>
        <taxon>Clostridiaceae</taxon>
        <taxon>Clostridium</taxon>
    </lineage>
</organism>
<evidence type="ECO:0000313" key="2">
    <source>
        <dbReference type="Proteomes" id="UP000013523"/>
    </source>
</evidence>
<evidence type="ECO:0000313" key="1">
    <source>
        <dbReference type="EMBL" id="AGK95435.1"/>
    </source>
</evidence>
<protein>
    <submittedName>
        <fullName evidence="1">Uncharacterized protein</fullName>
    </submittedName>
</protein>
<proteinExistence type="predicted"/>
<dbReference type="PATRIC" id="fig|86416.3.peg.352"/>
<dbReference type="RefSeq" id="WP_015613762.1">
    <property type="nucleotide sequence ID" value="NC_021182.1"/>
</dbReference>
<dbReference type="KEGG" id="cpas:Clopa_0375"/>